<evidence type="ECO:0000313" key="3">
    <source>
        <dbReference type="Proteomes" id="UP000008022"/>
    </source>
</evidence>
<keyword evidence="3" id="KW-1185">Reference proteome</keyword>
<evidence type="ECO:0000313" key="2">
    <source>
        <dbReference type="EnsemblPlants" id="ORUFI10G10290.1"/>
    </source>
</evidence>
<reference evidence="3" key="1">
    <citation type="submission" date="2013-06" db="EMBL/GenBank/DDBJ databases">
        <authorList>
            <person name="Zhao Q."/>
        </authorList>
    </citation>
    <scope>NUCLEOTIDE SEQUENCE</scope>
    <source>
        <strain evidence="3">cv. W1943</strain>
    </source>
</reference>
<feature type="compositionally biased region" description="Polar residues" evidence="1">
    <location>
        <begin position="175"/>
        <end position="184"/>
    </location>
</feature>
<dbReference type="OMA" id="KKFCHEA"/>
<sequence>MRDSTATAARAKFFSIRLRSRAPRSSSSRVLLLCWSRGLPHTTSSPVAVGAEVVPFRLRHYRTAPLPPPPPPWRRVLLQLPLEPCSTLLLACIAAAAGALSVAGAEAPPPLPLPSKLRSSHPATPLQSTAALNGAELWQAAALWRSAVVTSRRGNRATRSEQQEIRPSLHEGHQTTRGKQQQLAEQAVSPSPVPVFVLLRKGVSPKYVVMIPESKATQEPKKFCHEAVVFLESLLLHKKKSVAVDSRITLNLEKISRLLGHFVAATSTVDHMNLCGHTVGPVGPIYISLVIILASSSHYTATL</sequence>
<name>A0A0E0QZ23_ORYRU</name>
<dbReference type="HOGENOM" id="CLU_1112806_0_0_1"/>
<evidence type="ECO:0000256" key="1">
    <source>
        <dbReference type="SAM" id="MobiDB-lite"/>
    </source>
</evidence>
<feature type="region of interest" description="Disordered" evidence="1">
    <location>
        <begin position="152"/>
        <end position="187"/>
    </location>
</feature>
<accession>A0A0E0QZ23</accession>
<feature type="compositionally biased region" description="Basic and acidic residues" evidence="1">
    <location>
        <begin position="158"/>
        <end position="174"/>
    </location>
</feature>
<reference evidence="2" key="2">
    <citation type="submission" date="2015-06" db="UniProtKB">
        <authorList>
            <consortium name="EnsemblPlants"/>
        </authorList>
    </citation>
    <scope>IDENTIFICATION</scope>
</reference>
<dbReference type="Proteomes" id="UP000008022">
    <property type="component" value="Unassembled WGS sequence"/>
</dbReference>
<dbReference type="EnsemblPlants" id="ORUFI10G10290.1">
    <property type="protein sequence ID" value="ORUFI10G10290.1"/>
    <property type="gene ID" value="ORUFI10G10290"/>
</dbReference>
<protein>
    <submittedName>
        <fullName evidence="2">Uncharacterized protein</fullName>
    </submittedName>
</protein>
<organism evidence="2 3">
    <name type="scientific">Oryza rufipogon</name>
    <name type="common">Brownbeard rice</name>
    <name type="synonym">Asian wild rice</name>
    <dbReference type="NCBI Taxonomy" id="4529"/>
    <lineage>
        <taxon>Eukaryota</taxon>
        <taxon>Viridiplantae</taxon>
        <taxon>Streptophyta</taxon>
        <taxon>Embryophyta</taxon>
        <taxon>Tracheophyta</taxon>
        <taxon>Spermatophyta</taxon>
        <taxon>Magnoliopsida</taxon>
        <taxon>Liliopsida</taxon>
        <taxon>Poales</taxon>
        <taxon>Poaceae</taxon>
        <taxon>BOP clade</taxon>
        <taxon>Oryzoideae</taxon>
        <taxon>Oryzeae</taxon>
        <taxon>Oryzinae</taxon>
        <taxon>Oryza</taxon>
    </lineage>
</organism>
<dbReference type="AlphaFoldDB" id="A0A0E0QZ23"/>
<proteinExistence type="predicted"/>
<dbReference type="Gramene" id="ORUFI10G10290.1">
    <property type="protein sequence ID" value="ORUFI10G10290.1"/>
    <property type="gene ID" value="ORUFI10G10290"/>
</dbReference>